<comment type="caution">
    <text evidence="2">The sequence shown here is derived from an EMBL/GenBank/DDBJ whole genome shotgun (WGS) entry which is preliminary data.</text>
</comment>
<dbReference type="Proteomes" id="UP000434172">
    <property type="component" value="Unassembled WGS sequence"/>
</dbReference>
<protein>
    <recommendedName>
        <fullName evidence="4">Secreted protein</fullName>
    </recommendedName>
</protein>
<accession>A0A8H3W0G3</accession>
<evidence type="ECO:0008006" key="4">
    <source>
        <dbReference type="Google" id="ProtNLM"/>
    </source>
</evidence>
<reference evidence="2 3" key="1">
    <citation type="submission" date="2019-12" db="EMBL/GenBank/DDBJ databases">
        <title>A genome sequence resource for the geographically widespread anthracnose pathogen Colletotrichum asianum.</title>
        <authorList>
            <person name="Meng Y."/>
        </authorList>
    </citation>
    <scope>NUCLEOTIDE SEQUENCE [LARGE SCALE GENOMIC DNA]</scope>
    <source>
        <strain evidence="2 3">ICMP 18580</strain>
    </source>
</reference>
<keyword evidence="1" id="KW-0732">Signal</keyword>
<organism evidence="2 3">
    <name type="scientific">Colletotrichum asianum</name>
    <dbReference type="NCBI Taxonomy" id="702518"/>
    <lineage>
        <taxon>Eukaryota</taxon>
        <taxon>Fungi</taxon>
        <taxon>Dikarya</taxon>
        <taxon>Ascomycota</taxon>
        <taxon>Pezizomycotina</taxon>
        <taxon>Sordariomycetes</taxon>
        <taxon>Hypocreomycetidae</taxon>
        <taxon>Glomerellales</taxon>
        <taxon>Glomerellaceae</taxon>
        <taxon>Colletotrichum</taxon>
        <taxon>Colletotrichum gloeosporioides species complex</taxon>
    </lineage>
</organism>
<keyword evidence="3" id="KW-1185">Reference proteome</keyword>
<evidence type="ECO:0000256" key="1">
    <source>
        <dbReference type="SAM" id="SignalP"/>
    </source>
</evidence>
<feature type="signal peptide" evidence="1">
    <location>
        <begin position="1"/>
        <end position="18"/>
    </location>
</feature>
<dbReference type="EMBL" id="WOWK01000127">
    <property type="protein sequence ID" value="KAF0317579.1"/>
    <property type="molecule type" value="Genomic_DNA"/>
</dbReference>
<sequence length="102" mass="10695">MKFFSSLSLLLLAGIANAQYKCYCTGSGGPNPDEFSNTCCVTGDGVTFPDGVDRKGSWLNDGGLCQFSGLGQFTQNQFISAYAACCSSTGPQEGNKYGGNCF</sequence>
<feature type="chain" id="PRO_5034060927" description="Secreted protein" evidence="1">
    <location>
        <begin position="19"/>
        <end position="102"/>
    </location>
</feature>
<evidence type="ECO:0000313" key="3">
    <source>
        <dbReference type="Proteomes" id="UP000434172"/>
    </source>
</evidence>
<proteinExistence type="predicted"/>
<dbReference type="OrthoDB" id="4794128at2759"/>
<gene>
    <name evidence="2" type="ORF">GQ607_015185</name>
</gene>
<evidence type="ECO:0000313" key="2">
    <source>
        <dbReference type="EMBL" id="KAF0317579.1"/>
    </source>
</evidence>
<name>A0A8H3W0G3_9PEZI</name>
<dbReference type="AlphaFoldDB" id="A0A8H3W0G3"/>